<organism evidence="7 8">
    <name type="scientific">Gordonia alkanivorans CGMCC 6845</name>
    <dbReference type="NCBI Taxonomy" id="1423140"/>
    <lineage>
        <taxon>Bacteria</taxon>
        <taxon>Bacillati</taxon>
        <taxon>Actinomycetota</taxon>
        <taxon>Actinomycetes</taxon>
        <taxon>Mycobacteriales</taxon>
        <taxon>Gordoniaceae</taxon>
        <taxon>Gordonia</taxon>
    </lineage>
</organism>
<feature type="transmembrane region" description="Helical" evidence="6">
    <location>
        <begin position="378"/>
        <end position="399"/>
    </location>
</feature>
<reference evidence="7 8" key="1">
    <citation type="journal article" date="2014" name="Genome Announc.">
        <title>Draft Genome Sequence of Gordonia alkanivorans Strain CGMCC6845, a Halotolerant Hydrocarbon-Degrading Bacterium.</title>
        <authorList>
            <person name="Wang X."/>
            <person name="Jin D."/>
            <person name="Zhou L."/>
            <person name="Wu L."/>
            <person name="An W."/>
            <person name="Zhao L."/>
        </authorList>
    </citation>
    <scope>NUCLEOTIDE SEQUENCE [LARGE SCALE GENOMIC DNA]</scope>
    <source>
        <strain evidence="7 8">CGMCC 6845</strain>
    </source>
</reference>
<evidence type="ECO:0000256" key="1">
    <source>
        <dbReference type="ARBA" id="ARBA00004651"/>
    </source>
</evidence>
<feature type="transmembrane region" description="Helical" evidence="6">
    <location>
        <begin position="46"/>
        <end position="67"/>
    </location>
</feature>
<feature type="transmembrane region" description="Helical" evidence="6">
    <location>
        <begin position="495"/>
        <end position="517"/>
    </location>
</feature>
<keyword evidence="3 6" id="KW-0812">Transmembrane</keyword>
<evidence type="ECO:0000256" key="2">
    <source>
        <dbReference type="ARBA" id="ARBA00022475"/>
    </source>
</evidence>
<evidence type="ECO:0000256" key="4">
    <source>
        <dbReference type="ARBA" id="ARBA00022989"/>
    </source>
</evidence>
<feature type="transmembrane region" description="Helical" evidence="6">
    <location>
        <begin position="577"/>
        <end position="603"/>
    </location>
</feature>
<name>W9DCQ5_9ACTN</name>
<accession>W9DCQ5</accession>
<dbReference type="Pfam" id="PF09678">
    <property type="entry name" value="Caa3_CtaG"/>
    <property type="match status" value="1"/>
</dbReference>
<dbReference type="HOGENOM" id="CLU_016803_0_0_11"/>
<evidence type="ECO:0000256" key="5">
    <source>
        <dbReference type="ARBA" id="ARBA00023136"/>
    </source>
</evidence>
<feature type="transmembrane region" description="Helical" evidence="6">
    <location>
        <begin position="125"/>
        <end position="146"/>
    </location>
</feature>
<feature type="transmembrane region" description="Helical" evidence="6">
    <location>
        <begin position="419"/>
        <end position="441"/>
    </location>
</feature>
<dbReference type="AlphaFoldDB" id="W9DCQ5"/>
<feature type="transmembrane region" description="Helical" evidence="6">
    <location>
        <begin position="184"/>
        <end position="205"/>
    </location>
</feature>
<evidence type="ECO:0000313" key="8">
    <source>
        <dbReference type="Proteomes" id="UP000035035"/>
    </source>
</evidence>
<evidence type="ECO:0000256" key="6">
    <source>
        <dbReference type="SAM" id="Phobius"/>
    </source>
</evidence>
<dbReference type="EMBL" id="AYXO01000026">
    <property type="protein sequence ID" value="ETA06197.1"/>
    <property type="molecule type" value="Genomic_DNA"/>
</dbReference>
<dbReference type="GO" id="GO:0005886">
    <property type="term" value="C:plasma membrane"/>
    <property type="evidence" value="ECO:0007669"/>
    <property type="project" value="UniProtKB-SubCell"/>
</dbReference>
<sequence>MAALLVGGLIVALVIYAWISGASRYVESADPYPGAGTAVADVVGNFAGFALAAVMLGGLVSMVLTAVPDSQGFIDAAVYPVFRRVRRAAGCSVVVALFMAFTAAADTTGVSVGTMVSSGKVGYAFSVSLPALAWLVVAAAGVVVLIGSVSLRWSMQVALVVPAAICVLALPVVGNAAQGPDHDYTTGAVIVFAVSLALSVGLRWADRFRVRGLGSATIDEAADRRVGGIVLGADVMALAGAVAVTLLLRTPDVWSSAFGRAAGLLVAVLTVLMIADLVRLRRGVVTPATASAFATGTALVAVACWAVMDTRVAPGLIAHPFTGWDVYLGYSLPGPPDVGSLVSLWRVDLVVGVAAVVGVVGYVVAARRERASGHRWPIRRTVSWVAGCAVVVVSTSSGLKAYGNALFSVHMAEHTGLTMIAPILLVGGAPITLLLRVLPTIGTTGGAACRRALLIVLGSRGLQLLLNPIAAFALFVGSSYLVYFTPVFDVLVRYHWGHVVMSVLFLAIGYLFFWVTVGIDPGPRQLPFLARLGLLFAVMPFHAFFGIALMTSTTVIGESFYSQLQLPWNPDLARTQWVGGVVAAVISEIPMVLVCLVLLAQWVRAERRPDRSESTAIDAGTSHTVAAMVSQLAQPQPLSPSAVYTREVLQTQAVGDDEKR</sequence>
<keyword evidence="8" id="KW-1185">Reference proteome</keyword>
<feature type="transmembrane region" description="Helical" evidence="6">
    <location>
        <begin position="344"/>
        <end position="366"/>
    </location>
</feature>
<feature type="transmembrane region" description="Helical" evidence="6">
    <location>
        <begin position="290"/>
        <end position="308"/>
    </location>
</feature>
<feature type="transmembrane region" description="Helical" evidence="6">
    <location>
        <begin position="88"/>
        <end position="105"/>
    </location>
</feature>
<evidence type="ECO:0000256" key="3">
    <source>
        <dbReference type="ARBA" id="ARBA00022692"/>
    </source>
</evidence>
<feature type="transmembrane region" description="Helical" evidence="6">
    <location>
        <begin position="462"/>
        <end position="483"/>
    </location>
</feature>
<dbReference type="Proteomes" id="UP000035035">
    <property type="component" value="Unassembled WGS sequence"/>
</dbReference>
<keyword evidence="4 6" id="KW-1133">Transmembrane helix</keyword>
<protein>
    <submittedName>
        <fullName evidence="7">Cytochrome C oxidase</fullName>
    </submittedName>
</protein>
<dbReference type="InterPro" id="IPR019108">
    <property type="entry name" value="Caa3_assmbl_CtaG-rel"/>
</dbReference>
<proteinExistence type="predicted"/>
<feature type="transmembrane region" description="Helical" evidence="6">
    <location>
        <begin position="529"/>
        <end position="557"/>
    </location>
</feature>
<keyword evidence="5 6" id="KW-0472">Membrane</keyword>
<gene>
    <name evidence="7" type="ORF">V525_14405</name>
</gene>
<comment type="subcellular location">
    <subcellularLocation>
        <location evidence="1">Cell membrane</location>
        <topology evidence="1">Multi-pass membrane protein</topology>
    </subcellularLocation>
</comment>
<keyword evidence="2" id="KW-1003">Cell membrane</keyword>
<feature type="transmembrane region" description="Helical" evidence="6">
    <location>
        <begin position="260"/>
        <end position="278"/>
    </location>
</feature>
<evidence type="ECO:0000313" key="7">
    <source>
        <dbReference type="EMBL" id="ETA06197.1"/>
    </source>
</evidence>
<feature type="transmembrane region" description="Helical" evidence="6">
    <location>
        <begin position="158"/>
        <end position="178"/>
    </location>
</feature>
<comment type="caution">
    <text evidence="7">The sequence shown here is derived from an EMBL/GenBank/DDBJ whole genome shotgun (WGS) entry which is preliminary data.</text>
</comment>
<feature type="transmembrane region" description="Helical" evidence="6">
    <location>
        <begin position="226"/>
        <end position="248"/>
    </location>
</feature>